<dbReference type="Pfam" id="PF24714">
    <property type="entry name" value="TOR1L1_N"/>
    <property type="match status" value="1"/>
</dbReference>
<reference evidence="3 4" key="1">
    <citation type="journal article" date="2024" name="Plant J.">
        <title>Genome sequences and population genomics reveal climatic adaptation and genomic divergence between two closely related sweetgum species.</title>
        <authorList>
            <person name="Xu W.Q."/>
            <person name="Ren C.Q."/>
            <person name="Zhang X.Y."/>
            <person name="Comes H.P."/>
            <person name="Liu X.H."/>
            <person name="Li Y.G."/>
            <person name="Kettle C.J."/>
            <person name="Jalonen R."/>
            <person name="Gaisberger H."/>
            <person name="Ma Y.Z."/>
            <person name="Qiu Y.X."/>
        </authorList>
    </citation>
    <scope>NUCLEOTIDE SEQUENCE [LARGE SCALE GENOMIC DNA]</scope>
    <source>
        <strain evidence="3">Hangzhou</strain>
    </source>
</reference>
<evidence type="ECO:0000259" key="2">
    <source>
        <dbReference type="Pfam" id="PF24714"/>
    </source>
</evidence>
<gene>
    <name evidence="3" type="ORF">L1049_027987</name>
</gene>
<organism evidence="3 4">
    <name type="scientific">Liquidambar formosana</name>
    <name type="common">Formosan gum</name>
    <dbReference type="NCBI Taxonomy" id="63359"/>
    <lineage>
        <taxon>Eukaryota</taxon>
        <taxon>Viridiplantae</taxon>
        <taxon>Streptophyta</taxon>
        <taxon>Embryophyta</taxon>
        <taxon>Tracheophyta</taxon>
        <taxon>Spermatophyta</taxon>
        <taxon>Magnoliopsida</taxon>
        <taxon>eudicotyledons</taxon>
        <taxon>Gunneridae</taxon>
        <taxon>Pentapetalae</taxon>
        <taxon>Saxifragales</taxon>
        <taxon>Altingiaceae</taxon>
        <taxon>Liquidambar</taxon>
    </lineage>
</organism>
<dbReference type="AlphaFoldDB" id="A0AAP0WSY8"/>
<dbReference type="SUPFAM" id="SSF48371">
    <property type="entry name" value="ARM repeat"/>
    <property type="match status" value="1"/>
</dbReference>
<feature type="region of interest" description="Disordered" evidence="1">
    <location>
        <begin position="192"/>
        <end position="270"/>
    </location>
</feature>
<dbReference type="InterPro" id="IPR057600">
    <property type="entry name" value="TORTIFOLIA1/SINE1-2_N"/>
</dbReference>
<dbReference type="PANTHER" id="PTHR31355">
    <property type="entry name" value="MICROTUBULE-ASSOCIATED PROTEIN TORTIFOLIA1"/>
    <property type="match status" value="1"/>
</dbReference>
<sequence length="530" mass="58742">MLSNIIRRLRDTDSTVRSTCVNAVAAMSSQITKPPFTSFLKPFTEALFTEQDHNSQIGVALCLASAIEASPDPDPAQLRKLLPRFEKLLKCESFKAKPALLTLIGSVVEVGGASTVTVLKNLVPCVMEFLSSEDWAARKAAADVLAKLAVEERDALSDFKASCLKTFESRRFDKVKVVRDTMNQMLEAWKEVPDLSDEVSPPPRSQSSSKENASDGRYPPGSNNFCAAGSEASQMRKKQIPASRSPPPDGSSATTARKRSPLKSSDKNTGLALFQKLDRKKPSNWKIEISVPHGPSLTGVYQDDVKGRDENVVDRRENEKIRFSKPETKRVLFTKNSDDKTHKFGGFRSGSRVVPCQESSESTVVVSNATKDLNGNHKECEDLSLIRKQLVQIENQQSSLLDLLQRFIGNSQNGMRSLETRVHGLEQALDEISFDLAVSNGRMKNTESAATTCCMLPGADFLSSKFWRKTEGRYTTSRFSSSGGNPSTSAMRYLAADKNGSAETFKLENRRFQAPWWRWVYCESIGRGQQ</sequence>
<proteinExistence type="predicted"/>
<name>A0AAP0WSY8_LIQFO</name>
<dbReference type="GO" id="GO:0005874">
    <property type="term" value="C:microtubule"/>
    <property type="evidence" value="ECO:0007669"/>
    <property type="project" value="InterPro"/>
</dbReference>
<dbReference type="InterPro" id="IPR033337">
    <property type="entry name" value="TORTIFOLIA1/SINE1-2"/>
</dbReference>
<dbReference type="InterPro" id="IPR016024">
    <property type="entry name" value="ARM-type_fold"/>
</dbReference>
<dbReference type="Proteomes" id="UP001415857">
    <property type="component" value="Unassembled WGS sequence"/>
</dbReference>
<keyword evidence="4" id="KW-1185">Reference proteome</keyword>
<accession>A0AAP0WSY8</accession>
<dbReference type="EMBL" id="JBBPBK010000009">
    <property type="protein sequence ID" value="KAK9278422.1"/>
    <property type="molecule type" value="Genomic_DNA"/>
</dbReference>
<protein>
    <recommendedName>
        <fullName evidence="2">TORTIFOLIA1/SINE1-2 N-terminal domain-containing protein</fullName>
    </recommendedName>
</protein>
<evidence type="ECO:0000313" key="3">
    <source>
        <dbReference type="EMBL" id="KAK9278422.1"/>
    </source>
</evidence>
<dbReference type="GO" id="GO:0008017">
    <property type="term" value="F:microtubule binding"/>
    <property type="evidence" value="ECO:0007669"/>
    <property type="project" value="InterPro"/>
</dbReference>
<dbReference type="PANTHER" id="PTHR31355:SF8">
    <property type="entry name" value="TORTIFOLIA1-LIKE PROTEIN 3"/>
    <property type="match status" value="1"/>
</dbReference>
<dbReference type="InterPro" id="IPR011989">
    <property type="entry name" value="ARM-like"/>
</dbReference>
<feature type="domain" description="TORTIFOLIA1/SINE1-2 N-terminal" evidence="2">
    <location>
        <begin position="1"/>
        <end position="191"/>
    </location>
</feature>
<evidence type="ECO:0000256" key="1">
    <source>
        <dbReference type="SAM" id="MobiDB-lite"/>
    </source>
</evidence>
<dbReference type="Gene3D" id="1.25.10.10">
    <property type="entry name" value="Leucine-rich Repeat Variant"/>
    <property type="match status" value="1"/>
</dbReference>
<evidence type="ECO:0000313" key="4">
    <source>
        <dbReference type="Proteomes" id="UP001415857"/>
    </source>
</evidence>
<comment type="caution">
    <text evidence="3">The sequence shown here is derived from an EMBL/GenBank/DDBJ whole genome shotgun (WGS) entry which is preliminary data.</text>
</comment>